<dbReference type="RefSeq" id="WP_048569151.1">
    <property type="nucleotide sequence ID" value="NZ_LFVU01000001.1"/>
</dbReference>
<dbReference type="InterPro" id="IPR031841">
    <property type="entry name" value="Endopep_inhib"/>
</dbReference>
<keyword evidence="2" id="KW-1185">Reference proteome</keyword>
<gene>
    <name evidence="1" type="ORF">CLCY_8c00720</name>
</gene>
<dbReference type="STRING" id="1121307.CLCY_8c00720"/>
<dbReference type="InterPro" id="IPR053749">
    <property type="entry name" value="TA_system-associated_sf"/>
</dbReference>
<proteinExistence type="predicted"/>
<dbReference type="AlphaFoldDB" id="A0A0J8DB83"/>
<reference evidence="1 2" key="1">
    <citation type="submission" date="2015-06" db="EMBL/GenBank/DDBJ databases">
        <title>Draft genome sequence of the purine-degrading Clostridium cylindrosporum HC-1 (DSM 605).</title>
        <authorList>
            <person name="Poehlein A."/>
            <person name="Schiel-Bengelsdorf B."/>
            <person name="Bengelsdorf F."/>
            <person name="Daniel R."/>
            <person name="Duerre P."/>
        </authorList>
    </citation>
    <scope>NUCLEOTIDE SEQUENCE [LARGE SCALE GENOMIC DNA]</scope>
    <source>
        <strain evidence="1 2">DSM 605</strain>
    </source>
</reference>
<evidence type="ECO:0000313" key="2">
    <source>
        <dbReference type="Proteomes" id="UP000036756"/>
    </source>
</evidence>
<organism evidence="1 2">
    <name type="scientific">Clostridium cylindrosporum DSM 605</name>
    <dbReference type="NCBI Taxonomy" id="1121307"/>
    <lineage>
        <taxon>Bacteria</taxon>
        <taxon>Bacillati</taxon>
        <taxon>Bacillota</taxon>
        <taxon>Clostridia</taxon>
        <taxon>Eubacteriales</taxon>
        <taxon>Clostridiaceae</taxon>
        <taxon>Clostridium</taxon>
    </lineage>
</organism>
<comment type="caution">
    <text evidence="1">The sequence shown here is derived from an EMBL/GenBank/DDBJ whole genome shotgun (WGS) entry which is preliminary data.</text>
</comment>
<name>A0A0J8DB83_CLOCY</name>
<dbReference type="Gene3D" id="3.10.450.420">
    <property type="match status" value="1"/>
</dbReference>
<sequence>MRKKQSYKKLFMILFVLLIVITGVFWNAGSKSTLVSASREEVNSTLEFLKEGYNAYWYLDDSLDMENVVNISGEEYLKVIKNFNSSEDIENYFARFYSENSTKEFMKNLSPKMINGSLYVIAGEAGDKPNIDSAEIVDENLKKGYITLKLKDSNKEDLYLRAYVSFENNKLKITKWEVL</sequence>
<dbReference type="Pfam" id="PF16800">
    <property type="entry name" value="Endopep_inhib"/>
    <property type="match status" value="1"/>
</dbReference>
<dbReference type="EMBL" id="LFVU01000001">
    <property type="protein sequence ID" value="KMT23335.1"/>
    <property type="molecule type" value="Genomic_DNA"/>
</dbReference>
<evidence type="ECO:0000313" key="1">
    <source>
        <dbReference type="EMBL" id="KMT23335.1"/>
    </source>
</evidence>
<dbReference type="PATRIC" id="fig|1121307.3.peg.2527"/>
<accession>A0A0J8DB83</accession>
<dbReference type="Proteomes" id="UP000036756">
    <property type="component" value="Unassembled WGS sequence"/>
</dbReference>
<protein>
    <submittedName>
        <fullName evidence="1">Uncharacterized protein</fullName>
    </submittedName>
</protein>